<accession>A0A418YDY4</accession>
<evidence type="ECO:0000256" key="2">
    <source>
        <dbReference type="ARBA" id="ARBA00022676"/>
    </source>
</evidence>
<proteinExistence type="inferred from homology"/>
<dbReference type="PANTHER" id="PTHR43179">
    <property type="entry name" value="RHAMNOSYLTRANSFERASE WBBL"/>
    <property type="match status" value="1"/>
</dbReference>
<evidence type="ECO:0000313" key="6">
    <source>
        <dbReference type="Proteomes" id="UP000283255"/>
    </source>
</evidence>
<comment type="caution">
    <text evidence="5">The sequence shown here is derived from an EMBL/GenBank/DDBJ whole genome shotgun (WGS) entry which is preliminary data.</text>
</comment>
<evidence type="ECO:0000256" key="3">
    <source>
        <dbReference type="ARBA" id="ARBA00022679"/>
    </source>
</evidence>
<organism evidence="5 6">
    <name type="scientific">Motilimonas pumila</name>
    <dbReference type="NCBI Taxonomy" id="2303987"/>
    <lineage>
        <taxon>Bacteria</taxon>
        <taxon>Pseudomonadati</taxon>
        <taxon>Pseudomonadota</taxon>
        <taxon>Gammaproteobacteria</taxon>
        <taxon>Alteromonadales</taxon>
        <taxon>Alteromonadales genera incertae sedis</taxon>
        <taxon>Motilimonas</taxon>
    </lineage>
</organism>
<reference evidence="5 6" key="1">
    <citation type="submission" date="2018-09" db="EMBL/GenBank/DDBJ databases">
        <authorList>
            <person name="Wang F."/>
        </authorList>
    </citation>
    <scope>NUCLEOTIDE SEQUENCE [LARGE SCALE GENOMIC DNA]</scope>
    <source>
        <strain evidence="5 6">PLHSC7-2</strain>
    </source>
</reference>
<dbReference type="EMBL" id="QZCH01000014">
    <property type="protein sequence ID" value="RJG42739.1"/>
    <property type="molecule type" value="Genomic_DNA"/>
</dbReference>
<dbReference type="OrthoDB" id="9179784at2"/>
<dbReference type="Proteomes" id="UP000283255">
    <property type="component" value="Unassembled WGS sequence"/>
</dbReference>
<dbReference type="PANTHER" id="PTHR43179:SF12">
    <property type="entry name" value="GALACTOFURANOSYLTRANSFERASE GLFT2"/>
    <property type="match status" value="1"/>
</dbReference>
<dbReference type="GO" id="GO:0016757">
    <property type="term" value="F:glycosyltransferase activity"/>
    <property type="evidence" value="ECO:0007669"/>
    <property type="project" value="UniProtKB-KW"/>
</dbReference>
<protein>
    <submittedName>
        <fullName evidence="5">Glycosyltransferase</fullName>
    </submittedName>
</protein>
<comment type="similarity">
    <text evidence="1">Belongs to the glycosyltransferase 2 family.</text>
</comment>
<dbReference type="Gene3D" id="3.40.50.2000">
    <property type="entry name" value="Glycogen Phosphorylase B"/>
    <property type="match status" value="1"/>
</dbReference>
<dbReference type="Pfam" id="PF00535">
    <property type="entry name" value="Glycos_transf_2"/>
    <property type="match status" value="1"/>
</dbReference>
<gene>
    <name evidence="5" type="ORF">D1Z90_11655</name>
</gene>
<evidence type="ECO:0000256" key="1">
    <source>
        <dbReference type="ARBA" id="ARBA00006739"/>
    </source>
</evidence>
<evidence type="ECO:0000313" key="5">
    <source>
        <dbReference type="EMBL" id="RJG42739.1"/>
    </source>
</evidence>
<name>A0A418YDY4_9GAMM</name>
<dbReference type="InterPro" id="IPR029044">
    <property type="entry name" value="Nucleotide-diphossugar_trans"/>
</dbReference>
<keyword evidence="6" id="KW-1185">Reference proteome</keyword>
<keyword evidence="3 5" id="KW-0808">Transferase</keyword>
<feature type="domain" description="Glycosyltransferase 2-like" evidence="4">
    <location>
        <begin position="7"/>
        <end position="182"/>
    </location>
</feature>
<dbReference type="RefSeq" id="WP_119910941.1">
    <property type="nucleotide sequence ID" value="NZ_QZCH01000014.1"/>
</dbReference>
<evidence type="ECO:0000259" key="4">
    <source>
        <dbReference type="Pfam" id="PF00535"/>
    </source>
</evidence>
<dbReference type="SUPFAM" id="SSF53448">
    <property type="entry name" value="Nucleotide-diphospho-sugar transferases"/>
    <property type="match status" value="1"/>
</dbReference>
<sequence>MKPIIDVIIPVYRGLEETSECIVSALETIDFNIANLIVINDCSPEPRLTEYLRDLAAKNKIQLLENEENLGFVATVNRGMKLNPANDVLLLNSDVEVANDWLERIQDVAYHADNIGSVTPFSNNATICSFPNFCEDNELFENLSVAEIDNLFSQNLSEADYVDVPTGVGFCMFIRRDCLDEVGLFDEETFGKGYGEENDWCQRAIKGNWRNVHALHVFAYHKGGVSFAEEQDPRKEKALELLNGLHPNYQPDVMSFITKDPAKYARLKVLLSYVSKNDKATVLAVSHGMGGGVIEHIEELSYYLMPRVNTLLLQPVNGSVVKLSFSMLSNVNDTLFFDVESQYDELIAILRFCCVDNVHFHHTMQLPTSIWGISKDLNCEHDVTIHDYYHINGNPSLTDSNGIFCGDSDEVDQECAEHYPIPVSAQQWRDNQKVLLESAKRVIFPSSDTKQRFCQYFSLNNTVVAQHPDGLLHDFYSQDITDIAPRKKLKVLVLGAISREKGADILESVASALAKSNIEFHLLGYAYRPLKAVITHGKYDKSDLAAKMQALAPDVIWFPALCPETYSYTLSSAMLSQSAIVAPDLGAFPERLASRSNAFVVPWNQTTEQWSDFWHSMLKGVPSIGSVANLDRVFGYEQFYADGYVDFAISSTGSKLLLDDDLLLRVVEKRKLEIIGKREKLLAKAVKFKHARFTKWLVKLVPYSLQARLRRYLMRQ</sequence>
<dbReference type="InterPro" id="IPR001173">
    <property type="entry name" value="Glyco_trans_2-like"/>
</dbReference>
<keyword evidence="2" id="KW-0328">Glycosyltransferase</keyword>
<dbReference type="SUPFAM" id="SSF53756">
    <property type="entry name" value="UDP-Glycosyltransferase/glycogen phosphorylase"/>
    <property type="match status" value="1"/>
</dbReference>
<dbReference type="Gene3D" id="3.90.550.10">
    <property type="entry name" value="Spore Coat Polysaccharide Biosynthesis Protein SpsA, Chain A"/>
    <property type="match status" value="1"/>
</dbReference>
<dbReference type="AlphaFoldDB" id="A0A418YDY4"/>
<reference evidence="5 6" key="2">
    <citation type="submission" date="2019-01" db="EMBL/GenBank/DDBJ databases">
        <title>Motilimonas pumilus sp. nov., isolated from the gut of sea cucumber (Apostichopus japonicus).</title>
        <authorList>
            <person name="Wang F.-Q."/>
            <person name="Ren L.-H."/>
            <person name="Lin Y.-W."/>
            <person name="Sun G.-H."/>
            <person name="Du Z.-J."/>
            <person name="Zhao J.-X."/>
            <person name="Liu X.-J."/>
            <person name="Liu L.-J."/>
        </authorList>
    </citation>
    <scope>NUCLEOTIDE SEQUENCE [LARGE SCALE GENOMIC DNA]</scope>
    <source>
        <strain evidence="5 6">PLHSC7-2</strain>
    </source>
</reference>